<dbReference type="GO" id="GO:0032543">
    <property type="term" value="P:mitochondrial translation"/>
    <property type="evidence" value="ECO:0007669"/>
    <property type="project" value="UniProtKB-ARBA"/>
</dbReference>
<dbReference type="InterPro" id="IPR005139">
    <property type="entry name" value="PCRF"/>
</dbReference>
<feature type="compositionally biased region" description="Polar residues" evidence="8">
    <location>
        <begin position="229"/>
        <end position="250"/>
    </location>
</feature>
<evidence type="ECO:0000256" key="1">
    <source>
        <dbReference type="ARBA" id="ARBA00010835"/>
    </source>
</evidence>
<keyword evidence="4 7" id="KW-0863">Zinc-finger</keyword>
<dbReference type="GeneID" id="30005644"/>
<feature type="region of interest" description="Disordered" evidence="8">
    <location>
        <begin position="180"/>
        <end position="200"/>
    </location>
</feature>
<feature type="region of interest" description="Disordered" evidence="8">
    <location>
        <begin position="334"/>
        <end position="369"/>
    </location>
</feature>
<reference evidence="10 11" key="1">
    <citation type="submission" date="2016-04" db="EMBL/GenBank/DDBJ databases">
        <title>Draft genome of Fonsecaea erecta CBS 125763.</title>
        <authorList>
            <person name="Weiss V.A."/>
            <person name="Vicente V.A."/>
            <person name="Raittz R.T."/>
            <person name="Moreno L.F."/>
            <person name="De Souza E.M."/>
            <person name="Pedrosa F.O."/>
            <person name="Steffens M.B."/>
            <person name="Faoro H."/>
            <person name="Tadra-Sfeir M.Z."/>
            <person name="Najafzadeh M.J."/>
            <person name="Felipe M.S."/>
            <person name="Teixeira M."/>
            <person name="Sun J."/>
            <person name="Xi L."/>
            <person name="Gomes R."/>
            <person name="De Azevedo C.M."/>
            <person name="Salgado C.G."/>
            <person name="Da Silva M.B."/>
            <person name="Nascimento M.F."/>
            <person name="Queiroz-Telles F."/>
            <person name="Attili D.S."/>
            <person name="Gorbushina A."/>
        </authorList>
    </citation>
    <scope>NUCLEOTIDE SEQUENCE [LARGE SCALE GENOMIC DNA]</scope>
    <source>
        <strain evidence="10 11">CBS 125763</strain>
    </source>
</reference>
<evidence type="ECO:0000256" key="6">
    <source>
        <dbReference type="ARBA" id="ARBA00022917"/>
    </source>
</evidence>
<dbReference type="AlphaFoldDB" id="A0A179A0I9"/>
<evidence type="ECO:0000259" key="9">
    <source>
        <dbReference type="PROSITE" id="PS50103"/>
    </source>
</evidence>
<dbReference type="Pfam" id="PF18044">
    <property type="entry name" value="zf-CCCH_4"/>
    <property type="match status" value="1"/>
</dbReference>
<dbReference type="InterPro" id="IPR050057">
    <property type="entry name" value="Prokaryotic/Mito_RF"/>
</dbReference>
<comment type="similarity">
    <text evidence="1">Belongs to the prokaryotic/mitochondrial release factor family.</text>
</comment>
<evidence type="ECO:0000256" key="7">
    <source>
        <dbReference type="PROSITE-ProRule" id="PRU00723"/>
    </source>
</evidence>
<dbReference type="FunFam" id="3.30.160.20:FF:000070">
    <property type="entry name" value="Related to MRF1-peptide chain release factor, mitochondrial"/>
    <property type="match status" value="1"/>
</dbReference>
<feature type="region of interest" description="Disordered" evidence="8">
    <location>
        <begin position="22"/>
        <end position="98"/>
    </location>
</feature>
<dbReference type="SUPFAM" id="SSF90229">
    <property type="entry name" value="CCCH zinc finger"/>
    <property type="match status" value="1"/>
</dbReference>
<evidence type="ECO:0000256" key="3">
    <source>
        <dbReference type="ARBA" id="ARBA00022723"/>
    </source>
</evidence>
<dbReference type="InterPro" id="IPR036855">
    <property type="entry name" value="Znf_CCCH_sf"/>
</dbReference>
<feature type="region of interest" description="Disordered" evidence="8">
    <location>
        <begin position="229"/>
        <end position="252"/>
    </location>
</feature>
<dbReference type="InterPro" id="IPR000352">
    <property type="entry name" value="Pep_chain_release_fac_I"/>
</dbReference>
<gene>
    <name evidence="10" type="ORF">AYL99_01474</name>
</gene>
<dbReference type="GO" id="GO:0008270">
    <property type="term" value="F:zinc ion binding"/>
    <property type="evidence" value="ECO:0007669"/>
    <property type="project" value="UniProtKB-KW"/>
</dbReference>
<dbReference type="PANTHER" id="PTHR43804">
    <property type="entry name" value="LD18447P"/>
    <property type="match status" value="1"/>
</dbReference>
<dbReference type="Gene3D" id="4.10.1000.10">
    <property type="entry name" value="Zinc finger, CCCH-type"/>
    <property type="match status" value="1"/>
</dbReference>
<feature type="region of interest" description="Disordered" evidence="8">
    <location>
        <begin position="551"/>
        <end position="585"/>
    </location>
</feature>
<dbReference type="InterPro" id="IPR000571">
    <property type="entry name" value="Znf_CCCH"/>
</dbReference>
<dbReference type="SMART" id="SM00356">
    <property type="entry name" value="ZnF_C3H1"/>
    <property type="match status" value="2"/>
</dbReference>
<dbReference type="GO" id="GO:0003747">
    <property type="term" value="F:translation release factor activity"/>
    <property type="evidence" value="ECO:0007669"/>
    <property type="project" value="InterPro"/>
</dbReference>
<dbReference type="SMART" id="SM00937">
    <property type="entry name" value="PCRF"/>
    <property type="match status" value="1"/>
</dbReference>
<feature type="domain" description="C3H1-type" evidence="9">
    <location>
        <begin position="97"/>
        <end position="124"/>
    </location>
</feature>
<evidence type="ECO:0000256" key="8">
    <source>
        <dbReference type="SAM" id="MobiDB-lite"/>
    </source>
</evidence>
<dbReference type="Pfam" id="PF00472">
    <property type="entry name" value="RF-1"/>
    <property type="match status" value="1"/>
</dbReference>
<dbReference type="InterPro" id="IPR045853">
    <property type="entry name" value="Pep_chain_release_fac_I_sf"/>
</dbReference>
<dbReference type="InterPro" id="IPR041367">
    <property type="entry name" value="Znf-CCCH_4"/>
</dbReference>
<accession>A0A179A0I9</accession>
<organism evidence="10 11">
    <name type="scientific">Fonsecaea erecta</name>
    <dbReference type="NCBI Taxonomy" id="1367422"/>
    <lineage>
        <taxon>Eukaryota</taxon>
        <taxon>Fungi</taxon>
        <taxon>Dikarya</taxon>
        <taxon>Ascomycota</taxon>
        <taxon>Pezizomycotina</taxon>
        <taxon>Eurotiomycetes</taxon>
        <taxon>Chaetothyriomycetidae</taxon>
        <taxon>Chaetothyriales</taxon>
        <taxon>Herpotrichiellaceae</taxon>
        <taxon>Fonsecaea</taxon>
    </lineage>
</organism>
<protein>
    <recommendedName>
        <fullName evidence="9">C3H1-type domain-containing protein</fullName>
    </recommendedName>
</protein>
<feature type="region of interest" description="Disordered" evidence="8">
    <location>
        <begin position="395"/>
        <end position="418"/>
    </location>
</feature>
<dbReference type="Gene3D" id="3.30.160.20">
    <property type="match status" value="1"/>
</dbReference>
<dbReference type="PROSITE" id="PS50103">
    <property type="entry name" value="ZF_C3H1"/>
    <property type="match status" value="2"/>
</dbReference>
<dbReference type="Pfam" id="PF00642">
    <property type="entry name" value="zf-CCCH"/>
    <property type="match status" value="1"/>
</dbReference>
<keyword evidence="3 7" id="KW-0479">Metal-binding</keyword>
<dbReference type="EMBL" id="LVYI01000001">
    <property type="protein sequence ID" value="OAP65502.1"/>
    <property type="molecule type" value="Genomic_DNA"/>
</dbReference>
<keyword evidence="2" id="KW-0488">Methylation</keyword>
<evidence type="ECO:0000256" key="2">
    <source>
        <dbReference type="ARBA" id="ARBA00022481"/>
    </source>
</evidence>
<dbReference type="SUPFAM" id="SSF75620">
    <property type="entry name" value="Release factor"/>
    <property type="match status" value="1"/>
</dbReference>
<dbReference type="STRING" id="1367422.A0A179A0I9"/>
<dbReference type="Gene3D" id="3.30.70.1660">
    <property type="match status" value="1"/>
</dbReference>
<feature type="region of interest" description="Disordered" evidence="8">
    <location>
        <begin position="450"/>
        <end position="484"/>
    </location>
</feature>
<dbReference type="OrthoDB" id="2019491at2759"/>
<dbReference type="Proteomes" id="UP000078343">
    <property type="component" value="Unassembled WGS sequence"/>
</dbReference>
<evidence type="ECO:0000256" key="5">
    <source>
        <dbReference type="ARBA" id="ARBA00022833"/>
    </source>
</evidence>
<keyword evidence="11" id="KW-1185">Reference proteome</keyword>
<dbReference type="PROSITE" id="PS00745">
    <property type="entry name" value="RF_PROK_I"/>
    <property type="match status" value="1"/>
</dbReference>
<sequence length="974" mass="105667">MSAALPRLTSDPAAAWNDHEQYGTMNRGHSKSTTQHPGSMMHGPSRQRNGFGGNGEKAVPVPGSTVFGNGADRKSSISQAQPLFDIARSPPTTSSKNTKHVPCKFFRQGACQAGNACPFSHSLDPMTQQAPCKYFMKGNCKFGAKCALAHYLPDGRRVNRADLDAGFAMAGRNFNYANRADQAPFPSQEPSLADPVLNQPPYNSDYFPGQGFPLMDSDEADAFQDRYNQYQPPSTLDSGLNSPPTSQFGSPPNDFQFPKSPVENLRTALNAPLPQSFDANGVSHIAKYGPLGQSVPDKFGMRSPASSSLSRQLGSPPESIVNVRNANLGSNLRNVSPLGLSPQNAEESIGQRIMHSQRPVKSRGLSASVPRPYLPYEWEEGLGAETDLLPNSLHDEVLTPQEKMRRTSRADQEHSSKDHVHALAIPSGTSSKVGSPPAGSPSRFSALWAEQREKKAAENNGPSSFGHVGSPLRGSWMPNESTPSVQISGISQAMARMQLNRVDSGELNGLRLQSSGLRHSSAPIGRFDRGISSPGLSSKKIDEEVEGVFFPMDGDDRTPNWSGQSPRLVPLRDRSNGTIGSGNGPEISPILLQRARAVAAEHQQLAAANAENYDVAVAKKIGELGPVSTALKEWDDAQNSLRELNALLHDPSSDSELRSLAETDIQATTASLHSLASNLKRSLIPPHPFASMPCLIEIHPGAGGSEASLFAQSLLNMYTDFCTRKRWPTTLASYTPDDSTHEAGLTDALLEINHPGSYDVLRTEAGVHRVQRVPTTEKKGRTHTSAVSVLVLPNLPDSPAHAEGLDYDDPNSDYYISAAEVKSETMRARGAGGQHVNKTDSAVRLTHMPTGTVVAMQESRSQHKNREKAWTLLRAKLAQMRREQREAEVISMRRAAMGGVARTGREDKVRTYNFSQNRVTDHRCGVETSDLDGVLAGGESLEEVMGSVREWMNEEEVRGLVAEEEMKMKSTVRA</sequence>
<dbReference type="Gene3D" id="6.10.140.1950">
    <property type="match status" value="1"/>
</dbReference>
<dbReference type="Pfam" id="PF03462">
    <property type="entry name" value="PCRF"/>
    <property type="match status" value="1"/>
</dbReference>
<comment type="caution">
    <text evidence="10">The sequence shown here is derived from an EMBL/GenBank/DDBJ whole genome shotgun (WGS) entry which is preliminary data.</text>
</comment>
<feature type="domain" description="C3H1-type" evidence="9">
    <location>
        <begin position="126"/>
        <end position="153"/>
    </location>
</feature>
<keyword evidence="6" id="KW-0648">Protein biosynthesis</keyword>
<dbReference type="PANTHER" id="PTHR43804:SF7">
    <property type="entry name" value="LD18447P"/>
    <property type="match status" value="1"/>
</dbReference>
<dbReference type="GO" id="GO:0005739">
    <property type="term" value="C:mitochondrion"/>
    <property type="evidence" value="ECO:0007669"/>
    <property type="project" value="UniProtKB-ARBA"/>
</dbReference>
<evidence type="ECO:0000256" key="4">
    <source>
        <dbReference type="ARBA" id="ARBA00022771"/>
    </source>
</evidence>
<evidence type="ECO:0000313" key="11">
    <source>
        <dbReference type="Proteomes" id="UP000078343"/>
    </source>
</evidence>
<name>A0A179A0I9_9EURO</name>
<keyword evidence="5 7" id="KW-0862">Zinc</keyword>
<dbReference type="RefSeq" id="XP_018698869.1">
    <property type="nucleotide sequence ID" value="XM_018832990.1"/>
</dbReference>
<feature type="zinc finger region" description="C3H1-type" evidence="7">
    <location>
        <begin position="97"/>
        <end position="124"/>
    </location>
</feature>
<feature type="zinc finger region" description="C3H1-type" evidence="7">
    <location>
        <begin position="126"/>
        <end position="153"/>
    </location>
</feature>
<proteinExistence type="inferred from homology"/>
<evidence type="ECO:0000313" key="10">
    <source>
        <dbReference type="EMBL" id="OAP65502.1"/>
    </source>
</evidence>